<reference evidence="3 4" key="1">
    <citation type="journal article" date="2011" name="Proc. Natl. Acad. Sci. U.S.A.">
        <title>Evolutionary erosion of yeast sex chromosomes by mating-type switching accidents.</title>
        <authorList>
            <person name="Gordon J.L."/>
            <person name="Armisen D."/>
            <person name="Proux-Wera E."/>
            <person name="Oheigeartaigh S.S."/>
            <person name="Byrne K.P."/>
            <person name="Wolfe K.H."/>
        </authorList>
    </citation>
    <scope>NUCLEOTIDE SEQUENCE [LARGE SCALE GENOMIC DNA]</scope>
    <source>
        <strain evidence="4">ATCC 76901 / BCRC 22586 / CBS 4309 / NBRC 1992 / NRRL Y-12630</strain>
    </source>
</reference>
<feature type="compositionally biased region" description="Basic residues" evidence="1">
    <location>
        <begin position="456"/>
        <end position="465"/>
    </location>
</feature>
<keyword evidence="4" id="KW-1185">Reference proteome</keyword>
<dbReference type="OMA" id="RQEFLRW"/>
<dbReference type="eggNOG" id="KOG1862">
    <property type="taxonomic scope" value="Eukaryota"/>
</dbReference>
<dbReference type="AlphaFoldDB" id="G0VCG8"/>
<evidence type="ECO:0000313" key="4">
    <source>
        <dbReference type="Proteomes" id="UP000001640"/>
    </source>
</evidence>
<protein>
    <recommendedName>
        <fullName evidence="2">GYF domain-containing protein</fullName>
    </recommendedName>
</protein>
<feature type="region of interest" description="Disordered" evidence="1">
    <location>
        <begin position="435"/>
        <end position="495"/>
    </location>
</feature>
<dbReference type="FunCoup" id="G0VCG8">
    <property type="interactions" value="44"/>
</dbReference>
<feature type="compositionally biased region" description="Acidic residues" evidence="1">
    <location>
        <begin position="378"/>
        <end position="388"/>
    </location>
</feature>
<dbReference type="Gene3D" id="3.30.1490.40">
    <property type="match status" value="1"/>
</dbReference>
<dbReference type="RefSeq" id="XP_003675544.1">
    <property type="nucleotide sequence ID" value="XM_003675496.1"/>
</dbReference>
<dbReference type="Proteomes" id="UP000001640">
    <property type="component" value="Chromosome 3"/>
</dbReference>
<dbReference type="InterPro" id="IPR051640">
    <property type="entry name" value="GRB10-interact_GYF"/>
</dbReference>
<dbReference type="GeneID" id="96902761"/>
<feature type="compositionally biased region" description="Basic and acidic residues" evidence="1">
    <location>
        <begin position="466"/>
        <end position="478"/>
    </location>
</feature>
<dbReference type="InterPro" id="IPR035445">
    <property type="entry name" value="GYF-like_dom_sf"/>
</dbReference>
<feature type="region of interest" description="Disordered" evidence="1">
    <location>
        <begin position="364"/>
        <end position="413"/>
    </location>
</feature>
<evidence type="ECO:0000259" key="2">
    <source>
        <dbReference type="PROSITE" id="PS50829"/>
    </source>
</evidence>
<sequence length="798" mass="89486">MQNFTGSQNPLASMAQNFNAMNLNFPNATNGGTPSNTTTPVNTMSNGMPGNSFPVPQMNESNPAPRNRPSILLDKIGIQRSNSPFSSSTDLNKANLHRESSSILLDNWNLSEPKHMGPSPVLADQRPPLQQASSFPNVPTHSLDAPVNGSNLFAPPAPPGIGDQSSATLPPIKLESQWTYIDSQGQPQGPFTSTLMTQWLQAGYFQPNLQIKRMPTSMEPFGINDRFVTLNELISKVNNFQDPFQTFDLIVPVMNAKFFPAQPIQATVNKPTPAATMGANANEQAINEKLSTGDYTLDEILNMTFKDGSYYREVIVQLPFNRKIVTKLDDDFEIPPNSASEFVNEIRYDDIEYRVPMKEEPFATAEPVINTPEKEDVIEGPVDEEAQEEQQLKEKKAKKAAKKKEKAEEQERKRLEKAELMAQKLLEEQERQEQEKKLKEEAKKLKKQRKEEKKLKKEKHKLEKQKKKEEAEKEKEEAAIENPAPWAEKTSVNETQKTIPMAEILKRHKEQEALAKKQKEQKRQEDLLKLSAKLMDEDKKANELKSVLSWANKPAPEPVRVNIQPQLKEKKQSIKMDNNSSFVAEQQKIWEQFQKTPATAVKNTIINDNSSTKGNAWTTVTPKPAAIKANGLPSLNKAVNQPSAYVSPDKLRNIASGRPSMSKQIGSSISLPGLKAKVTTKAPVAYPGNASVSTRQEFLRWARTQLKLNPGVSMNSVLEVLLMLPASASAKEIIADTIYANSTVMDGRRFATDFIKRRIECEKQLTDPLSWKEALSLPEGNDDDWEFQVVSKKKGKKY</sequence>
<dbReference type="SMART" id="SM00444">
    <property type="entry name" value="GYF"/>
    <property type="match status" value="1"/>
</dbReference>
<accession>G0VCG8</accession>
<name>G0VCG8_NAUCA</name>
<dbReference type="EMBL" id="HE576754">
    <property type="protein sequence ID" value="CCC69178.1"/>
    <property type="molecule type" value="Genomic_DNA"/>
</dbReference>
<feature type="compositionally biased region" description="Basic residues" evidence="1">
    <location>
        <begin position="395"/>
        <end position="404"/>
    </location>
</feature>
<reference key="2">
    <citation type="submission" date="2011-08" db="EMBL/GenBank/DDBJ databases">
        <title>Genome sequence of Naumovozyma castellii.</title>
        <authorList>
            <person name="Gordon J.L."/>
            <person name="Armisen D."/>
            <person name="Proux-Wera E."/>
            <person name="OhEigeartaigh S.S."/>
            <person name="Byrne K.P."/>
            <person name="Wolfe K.H."/>
        </authorList>
    </citation>
    <scope>NUCLEOTIDE SEQUENCE</scope>
    <source>
        <strain>Type strain:CBS 4309</strain>
    </source>
</reference>
<organism evidence="3 4">
    <name type="scientific">Naumovozyma castellii</name>
    <name type="common">Yeast</name>
    <name type="synonym">Saccharomyces castellii</name>
    <dbReference type="NCBI Taxonomy" id="27288"/>
    <lineage>
        <taxon>Eukaryota</taxon>
        <taxon>Fungi</taxon>
        <taxon>Dikarya</taxon>
        <taxon>Ascomycota</taxon>
        <taxon>Saccharomycotina</taxon>
        <taxon>Saccharomycetes</taxon>
        <taxon>Saccharomycetales</taxon>
        <taxon>Saccharomycetaceae</taxon>
        <taxon>Naumovozyma</taxon>
    </lineage>
</organism>
<dbReference type="PANTHER" id="PTHR14445">
    <property type="entry name" value="GRB10 INTERACTING GYF PROTEIN"/>
    <property type="match status" value="1"/>
</dbReference>
<dbReference type="KEGG" id="ncs:NCAS_0C01880"/>
<dbReference type="InParanoid" id="G0VCG8"/>
<gene>
    <name evidence="3" type="primary">NCAS0C01880</name>
    <name evidence="3" type="ordered locus">NCAS_0C01880</name>
</gene>
<dbReference type="CDD" id="cd00072">
    <property type="entry name" value="GYF"/>
    <property type="match status" value="1"/>
</dbReference>
<proteinExistence type="predicted"/>
<evidence type="ECO:0000256" key="1">
    <source>
        <dbReference type="SAM" id="MobiDB-lite"/>
    </source>
</evidence>
<dbReference type="GO" id="GO:0005829">
    <property type="term" value="C:cytosol"/>
    <property type="evidence" value="ECO:0007669"/>
    <property type="project" value="TreeGrafter"/>
</dbReference>
<dbReference type="SUPFAM" id="SSF55277">
    <property type="entry name" value="GYF domain"/>
    <property type="match status" value="1"/>
</dbReference>
<feature type="domain" description="GYF" evidence="2">
    <location>
        <begin position="175"/>
        <end position="231"/>
    </location>
</feature>
<evidence type="ECO:0000313" key="3">
    <source>
        <dbReference type="EMBL" id="CCC69178.1"/>
    </source>
</evidence>
<dbReference type="GO" id="GO:0051664">
    <property type="term" value="P:nuclear pore localization"/>
    <property type="evidence" value="ECO:0007669"/>
    <property type="project" value="EnsemblFungi"/>
</dbReference>
<dbReference type="OrthoDB" id="48509at2759"/>
<dbReference type="HOGENOM" id="CLU_019270_0_0_1"/>
<dbReference type="PROSITE" id="PS50829">
    <property type="entry name" value="GYF"/>
    <property type="match status" value="1"/>
</dbReference>
<feature type="compositionally biased region" description="Basic and acidic residues" evidence="1">
    <location>
        <begin position="435"/>
        <end position="455"/>
    </location>
</feature>
<dbReference type="PANTHER" id="PTHR14445:SF36">
    <property type="entry name" value="FI03272P-RELATED"/>
    <property type="match status" value="1"/>
</dbReference>
<dbReference type="InterPro" id="IPR003169">
    <property type="entry name" value="GYF"/>
</dbReference>
<dbReference type="Pfam" id="PF02213">
    <property type="entry name" value="GYF"/>
    <property type="match status" value="1"/>
</dbReference>